<dbReference type="InterPro" id="IPR036390">
    <property type="entry name" value="WH_DNA-bd_sf"/>
</dbReference>
<feature type="domain" description="IclR-ED" evidence="5">
    <location>
        <begin position="87"/>
        <end position="270"/>
    </location>
</feature>
<evidence type="ECO:0000313" key="6">
    <source>
        <dbReference type="EMBL" id="RFA34386.1"/>
    </source>
</evidence>
<feature type="domain" description="HTH iclR-type" evidence="4">
    <location>
        <begin position="24"/>
        <end position="86"/>
    </location>
</feature>
<accession>A0A3E0WQX0</accession>
<dbReference type="GO" id="GO:0003677">
    <property type="term" value="F:DNA binding"/>
    <property type="evidence" value="ECO:0007669"/>
    <property type="project" value="UniProtKB-KW"/>
</dbReference>
<evidence type="ECO:0000259" key="5">
    <source>
        <dbReference type="PROSITE" id="PS51078"/>
    </source>
</evidence>
<dbReference type="PANTHER" id="PTHR30136">
    <property type="entry name" value="HELIX-TURN-HELIX TRANSCRIPTIONAL REGULATOR, ICLR FAMILY"/>
    <property type="match status" value="1"/>
</dbReference>
<evidence type="ECO:0000256" key="2">
    <source>
        <dbReference type="ARBA" id="ARBA00023125"/>
    </source>
</evidence>
<dbReference type="Gene3D" id="3.30.450.40">
    <property type="match status" value="1"/>
</dbReference>
<gene>
    <name evidence="6" type="ORF">CAL65_15180</name>
</gene>
<dbReference type="SUPFAM" id="SSF55781">
    <property type="entry name" value="GAF domain-like"/>
    <property type="match status" value="1"/>
</dbReference>
<dbReference type="InterPro" id="IPR014757">
    <property type="entry name" value="Tscrpt_reg_IclR_C"/>
</dbReference>
<dbReference type="AlphaFoldDB" id="A0A3E0WQX0"/>
<dbReference type="Pfam" id="PF01614">
    <property type="entry name" value="IclR_C"/>
    <property type="match status" value="1"/>
</dbReference>
<comment type="caution">
    <text evidence="6">The sequence shown here is derived from an EMBL/GenBank/DDBJ whole genome shotgun (WGS) entry which is preliminary data.</text>
</comment>
<dbReference type="Gene3D" id="1.10.10.10">
    <property type="entry name" value="Winged helix-like DNA-binding domain superfamily/Winged helix DNA-binding domain"/>
    <property type="match status" value="1"/>
</dbReference>
<dbReference type="SUPFAM" id="SSF46785">
    <property type="entry name" value="Winged helix' DNA-binding domain"/>
    <property type="match status" value="1"/>
</dbReference>
<name>A0A3E0WQX0_9GAMM</name>
<dbReference type="Proteomes" id="UP000256763">
    <property type="component" value="Unassembled WGS sequence"/>
</dbReference>
<dbReference type="InterPro" id="IPR005471">
    <property type="entry name" value="Tscrpt_reg_IclR_N"/>
</dbReference>
<keyword evidence="2" id="KW-0238">DNA-binding</keyword>
<evidence type="ECO:0000313" key="7">
    <source>
        <dbReference type="Proteomes" id="UP000256763"/>
    </source>
</evidence>
<dbReference type="EMBL" id="NFZW01000016">
    <property type="protein sequence ID" value="RFA34386.1"/>
    <property type="molecule type" value="Genomic_DNA"/>
</dbReference>
<protein>
    <submittedName>
        <fullName evidence="6">IclR family transcriptional regulator</fullName>
    </submittedName>
</protein>
<reference evidence="7" key="1">
    <citation type="submission" date="2017-05" db="EMBL/GenBank/DDBJ databases">
        <authorList>
            <person name="Sharma S."/>
            <person name="Sidhu C."/>
            <person name="Pinnaka A.K."/>
        </authorList>
    </citation>
    <scope>NUCLEOTIDE SEQUENCE [LARGE SCALE GENOMIC DNA]</scope>
    <source>
        <strain evidence="7">AK93</strain>
    </source>
</reference>
<proteinExistence type="predicted"/>
<dbReference type="Pfam" id="PF09339">
    <property type="entry name" value="HTH_IclR"/>
    <property type="match status" value="1"/>
</dbReference>
<dbReference type="GO" id="GO:0045892">
    <property type="term" value="P:negative regulation of DNA-templated transcription"/>
    <property type="evidence" value="ECO:0007669"/>
    <property type="project" value="TreeGrafter"/>
</dbReference>
<dbReference type="PROSITE" id="PS51077">
    <property type="entry name" value="HTH_ICLR"/>
    <property type="match status" value="1"/>
</dbReference>
<dbReference type="PROSITE" id="PS51078">
    <property type="entry name" value="ICLR_ED"/>
    <property type="match status" value="1"/>
</dbReference>
<organism evidence="6 7">
    <name type="scientific">Alkalilimnicola ehrlichii</name>
    <dbReference type="NCBI Taxonomy" id="351052"/>
    <lineage>
        <taxon>Bacteria</taxon>
        <taxon>Pseudomonadati</taxon>
        <taxon>Pseudomonadota</taxon>
        <taxon>Gammaproteobacteria</taxon>
        <taxon>Chromatiales</taxon>
        <taxon>Ectothiorhodospiraceae</taxon>
        <taxon>Alkalilimnicola</taxon>
    </lineage>
</organism>
<keyword evidence="3" id="KW-0804">Transcription</keyword>
<dbReference type="InterPro" id="IPR029016">
    <property type="entry name" value="GAF-like_dom_sf"/>
</dbReference>
<keyword evidence="1" id="KW-0805">Transcription regulation</keyword>
<dbReference type="InterPro" id="IPR036388">
    <property type="entry name" value="WH-like_DNA-bd_sf"/>
</dbReference>
<sequence length="274" mass="29857">MSATPKLPGGSDQGRDFSKDRNFVTALARGLELLRAFGPGDEYLGNAELARRTGIPRPTVSRLTSTLTTLGYLKYSDRLEKYQLGAGVLALGFRYLASMGVRNLARPLMQELADATDCMVALGAEDRQEMTYLETCQGSGPLVLRLEVGARIPVATSAMGRAYLAGLKPDLRAPYLERLRAIYGVEWPRIEEELQQAFESYQQLGFCYSVGEWDREVSGVGVPLVLDGGAEVLAFNCGGSSLRLSEEVLKQNLGPRLVDLVERVSVQIGAQPGH</sequence>
<evidence type="ECO:0000256" key="3">
    <source>
        <dbReference type="ARBA" id="ARBA00023163"/>
    </source>
</evidence>
<dbReference type="InterPro" id="IPR050707">
    <property type="entry name" value="HTH_MetabolicPath_Reg"/>
</dbReference>
<dbReference type="GO" id="GO:0003700">
    <property type="term" value="F:DNA-binding transcription factor activity"/>
    <property type="evidence" value="ECO:0007669"/>
    <property type="project" value="TreeGrafter"/>
</dbReference>
<dbReference type="RefSeq" id="WP_116302975.1">
    <property type="nucleotide sequence ID" value="NZ_NFZV01000016.1"/>
</dbReference>
<dbReference type="PANTHER" id="PTHR30136:SF33">
    <property type="entry name" value="TRANSCRIPTIONAL REGULATORY PROTEIN"/>
    <property type="match status" value="1"/>
</dbReference>
<dbReference type="SMART" id="SM00346">
    <property type="entry name" value="HTH_ICLR"/>
    <property type="match status" value="1"/>
</dbReference>
<evidence type="ECO:0000256" key="1">
    <source>
        <dbReference type="ARBA" id="ARBA00023015"/>
    </source>
</evidence>
<keyword evidence="7" id="KW-1185">Reference proteome</keyword>
<evidence type="ECO:0000259" key="4">
    <source>
        <dbReference type="PROSITE" id="PS51077"/>
    </source>
</evidence>
<dbReference type="OrthoDB" id="9807558at2"/>